<feature type="region of interest" description="Disordered" evidence="1">
    <location>
        <begin position="1"/>
        <end position="94"/>
    </location>
</feature>
<reference evidence="2" key="2">
    <citation type="submission" date="2024-10" db="UniProtKB">
        <authorList>
            <consortium name="EnsemblProtists"/>
        </authorList>
    </citation>
    <scope>IDENTIFICATION</scope>
</reference>
<dbReference type="EnsemblProtists" id="EOD36284">
    <property type="protein sequence ID" value="EOD36284"/>
    <property type="gene ID" value="EMIHUDRAFT_440644"/>
</dbReference>
<organism evidence="2 3">
    <name type="scientific">Emiliania huxleyi (strain CCMP1516)</name>
    <dbReference type="NCBI Taxonomy" id="280463"/>
    <lineage>
        <taxon>Eukaryota</taxon>
        <taxon>Haptista</taxon>
        <taxon>Haptophyta</taxon>
        <taxon>Prymnesiophyceae</taxon>
        <taxon>Isochrysidales</taxon>
        <taxon>Noelaerhabdaceae</taxon>
        <taxon>Emiliania</taxon>
    </lineage>
</organism>
<dbReference type="Proteomes" id="UP000013827">
    <property type="component" value="Unassembled WGS sequence"/>
</dbReference>
<evidence type="ECO:0000256" key="1">
    <source>
        <dbReference type="SAM" id="MobiDB-lite"/>
    </source>
</evidence>
<dbReference type="AlphaFoldDB" id="A0A0D3KKJ9"/>
<dbReference type="KEGG" id="ehx:EMIHUDRAFT_440644"/>
<sequence length="216" mass="23233">MSQASDQRPPRTPRSMPHLGRIHWPDIGHAGDLCKGHGGFRREHVRRRSTGREEDSSPACGQPPFSVPADSGWSAVPSAAPANASAATTAARQRRFQVAPRDAELVNRQGSLVSRAPGIPPLETQRRHFRMAPSRPPGAVAASRVSSQGSCEARSPSRPPLLISSEQLPPKAAGKPQGLFRRRACEQAAAASPARLCPRRRRPARDTVPPLTASRP</sequence>
<proteinExistence type="predicted"/>
<feature type="compositionally biased region" description="Low complexity" evidence="1">
    <location>
        <begin position="154"/>
        <end position="165"/>
    </location>
</feature>
<name>A0A0D3KKJ9_EMIH1</name>
<dbReference type="RefSeq" id="XP_005788713.1">
    <property type="nucleotide sequence ID" value="XM_005788656.1"/>
</dbReference>
<feature type="compositionally biased region" description="Low complexity" evidence="1">
    <location>
        <begin position="75"/>
        <end position="94"/>
    </location>
</feature>
<protein>
    <submittedName>
        <fullName evidence="2">Uncharacterized protein</fullName>
    </submittedName>
</protein>
<dbReference type="GeneID" id="17281555"/>
<evidence type="ECO:0000313" key="3">
    <source>
        <dbReference type="Proteomes" id="UP000013827"/>
    </source>
</evidence>
<reference evidence="3" key="1">
    <citation type="journal article" date="2013" name="Nature">
        <title>Pan genome of the phytoplankton Emiliania underpins its global distribution.</title>
        <authorList>
            <person name="Read B.A."/>
            <person name="Kegel J."/>
            <person name="Klute M.J."/>
            <person name="Kuo A."/>
            <person name="Lefebvre S.C."/>
            <person name="Maumus F."/>
            <person name="Mayer C."/>
            <person name="Miller J."/>
            <person name="Monier A."/>
            <person name="Salamov A."/>
            <person name="Young J."/>
            <person name="Aguilar M."/>
            <person name="Claverie J.M."/>
            <person name="Frickenhaus S."/>
            <person name="Gonzalez K."/>
            <person name="Herman E.K."/>
            <person name="Lin Y.C."/>
            <person name="Napier J."/>
            <person name="Ogata H."/>
            <person name="Sarno A.F."/>
            <person name="Shmutz J."/>
            <person name="Schroeder D."/>
            <person name="de Vargas C."/>
            <person name="Verret F."/>
            <person name="von Dassow P."/>
            <person name="Valentin K."/>
            <person name="Van de Peer Y."/>
            <person name="Wheeler G."/>
            <person name="Dacks J.B."/>
            <person name="Delwiche C.F."/>
            <person name="Dyhrman S.T."/>
            <person name="Glockner G."/>
            <person name="John U."/>
            <person name="Richards T."/>
            <person name="Worden A.Z."/>
            <person name="Zhang X."/>
            <person name="Grigoriev I.V."/>
            <person name="Allen A.E."/>
            <person name="Bidle K."/>
            <person name="Borodovsky M."/>
            <person name="Bowler C."/>
            <person name="Brownlee C."/>
            <person name="Cock J.M."/>
            <person name="Elias M."/>
            <person name="Gladyshev V.N."/>
            <person name="Groth M."/>
            <person name="Guda C."/>
            <person name="Hadaegh A."/>
            <person name="Iglesias-Rodriguez M.D."/>
            <person name="Jenkins J."/>
            <person name="Jones B.M."/>
            <person name="Lawson T."/>
            <person name="Leese F."/>
            <person name="Lindquist E."/>
            <person name="Lobanov A."/>
            <person name="Lomsadze A."/>
            <person name="Malik S.B."/>
            <person name="Marsh M.E."/>
            <person name="Mackinder L."/>
            <person name="Mock T."/>
            <person name="Mueller-Roeber B."/>
            <person name="Pagarete A."/>
            <person name="Parker M."/>
            <person name="Probert I."/>
            <person name="Quesneville H."/>
            <person name="Raines C."/>
            <person name="Rensing S.A."/>
            <person name="Riano-Pachon D.M."/>
            <person name="Richier S."/>
            <person name="Rokitta S."/>
            <person name="Shiraiwa Y."/>
            <person name="Soanes D.M."/>
            <person name="van der Giezen M."/>
            <person name="Wahlund T.M."/>
            <person name="Williams B."/>
            <person name="Wilson W."/>
            <person name="Wolfe G."/>
            <person name="Wurch L.L."/>
        </authorList>
    </citation>
    <scope>NUCLEOTIDE SEQUENCE</scope>
</reference>
<feature type="region of interest" description="Disordered" evidence="1">
    <location>
        <begin position="110"/>
        <end position="216"/>
    </location>
</feature>
<keyword evidence="3" id="KW-1185">Reference proteome</keyword>
<dbReference type="PaxDb" id="2903-EOD36284"/>
<evidence type="ECO:0000313" key="2">
    <source>
        <dbReference type="EnsemblProtists" id="EOD36284"/>
    </source>
</evidence>
<accession>A0A0D3KKJ9</accession>
<dbReference type="HOGENOM" id="CLU_1279742_0_0_1"/>